<dbReference type="NCBIfam" id="TIGR02425">
    <property type="entry name" value="decarb_PcaC"/>
    <property type="match status" value="1"/>
</dbReference>
<proteinExistence type="predicted"/>
<dbReference type="GO" id="GO:0051920">
    <property type="term" value="F:peroxiredoxin activity"/>
    <property type="evidence" value="ECO:0007669"/>
    <property type="project" value="InterPro"/>
</dbReference>
<dbReference type="Pfam" id="PF02627">
    <property type="entry name" value="CMD"/>
    <property type="match status" value="1"/>
</dbReference>
<dbReference type="PRINTS" id="PR00111">
    <property type="entry name" value="ABHYDROLASE"/>
</dbReference>
<organism evidence="3 4">
    <name type="scientific">Roseomonas acroporae</name>
    <dbReference type="NCBI Taxonomy" id="2937791"/>
    <lineage>
        <taxon>Bacteria</taxon>
        <taxon>Pseudomonadati</taxon>
        <taxon>Pseudomonadota</taxon>
        <taxon>Alphaproteobacteria</taxon>
        <taxon>Acetobacterales</taxon>
        <taxon>Roseomonadaceae</taxon>
        <taxon>Roseomonas</taxon>
    </lineage>
</organism>
<comment type="caution">
    <text evidence="3">The sequence shown here is derived from an EMBL/GenBank/DDBJ whole genome shotgun (WGS) entry which is preliminary data.</text>
</comment>
<dbReference type="InterPro" id="IPR003779">
    <property type="entry name" value="CMD-like"/>
</dbReference>
<dbReference type="InterPro" id="IPR052512">
    <property type="entry name" value="4CMD/NDH-1_regulator"/>
</dbReference>
<dbReference type="SUPFAM" id="SSF69118">
    <property type="entry name" value="AhpD-like"/>
    <property type="match status" value="1"/>
</dbReference>
<evidence type="ECO:0000313" key="4">
    <source>
        <dbReference type="Proteomes" id="UP001139516"/>
    </source>
</evidence>
<dbReference type="EC" id="4.1.1.44" evidence="3"/>
<accession>A0A9X1YAU1</accession>
<dbReference type="PANTHER" id="PTHR33570">
    <property type="entry name" value="4-CARBOXYMUCONOLACTONE DECARBOXYLASE FAMILY PROTEIN"/>
    <property type="match status" value="1"/>
</dbReference>
<feature type="domain" description="AB hydrolase-1" evidence="1">
    <location>
        <begin position="21"/>
        <end position="239"/>
    </location>
</feature>
<dbReference type="Pfam" id="PF00561">
    <property type="entry name" value="Abhydrolase_1"/>
    <property type="match status" value="1"/>
</dbReference>
<evidence type="ECO:0000259" key="2">
    <source>
        <dbReference type="Pfam" id="PF02627"/>
    </source>
</evidence>
<keyword evidence="4" id="KW-1185">Reference proteome</keyword>
<evidence type="ECO:0000313" key="3">
    <source>
        <dbReference type="EMBL" id="MCK8786322.1"/>
    </source>
</evidence>
<sequence>MFARTDDIVTHYVAEGPPRAPTLLMLHSLGTTLHVWDAQAAVLSRQFRVIRPDLRGHGLSGVTPGPGSMERFARDALALLDALGENEVHVAGISIGGRIAMELAALAPERVASLILVDTALEFLPPESWEGRAATVRAEGMASVADAVMARWVIDQTRPDSFGLRQMLLTTPPEGYAAAAEALRDARADSLRGRLHCPTTVIVGELDQASPVSAAKAIQAAIPESALVVIRNGAHIPTFECAEAVTDAILAHLLPERAPGMAAAAGMAVRRAVLGGAHVDRSMANMTPFDKPFVDFILEGVWGRVWTRPGLPRHTRSLLTLGLMAALGHHEEFKLHVRATENTGVTADELSEVLLQVAAYAGVPAANSALRIAKETYREMQG</sequence>
<dbReference type="GO" id="GO:0047575">
    <property type="term" value="F:4-carboxymuconolactone decarboxylase activity"/>
    <property type="evidence" value="ECO:0007669"/>
    <property type="project" value="UniProtKB-EC"/>
</dbReference>
<dbReference type="Proteomes" id="UP001139516">
    <property type="component" value="Unassembled WGS sequence"/>
</dbReference>
<dbReference type="InterPro" id="IPR000073">
    <property type="entry name" value="AB_hydrolase_1"/>
</dbReference>
<dbReference type="InterPro" id="IPR029058">
    <property type="entry name" value="AB_hydrolase_fold"/>
</dbReference>
<dbReference type="Gene3D" id="3.40.50.1820">
    <property type="entry name" value="alpha/beta hydrolase"/>
    <property type="match status" value="1"/>
</dbReference>
<dbReference type="InterPro" id="IPR012788">
    <property type="entry name" value="Decarb_PcaC"/>
</dbReference>
<dbReference type="EMBL" id="JALPRX010000080">
    <property type="protein sequence ID" value="MCK8786322.1"/>
    <property type="molecule type" value="Genomic_DNA"/>
</dbReference>
<evidence type="ECO:0000259" key="1">
    <source>
        <dbReference type="Pfam" id="PF00561"/>
    </source>
</evidence>
<feature type="domain" description="Carboxymuconolactone decarboxylase-like" evidence="2">
    <location>
        <begin position="296"/>
        <end position="375"/>
    </location>
</feature>
<dbReference type="AlphaFoldDB" id="A0A9X1YAU1"/>
<dbReference type="Gene3D" id="1.20.1290.10">
    <property type="entry name" value="AhpD-like"/>
    <property type="match status" value="1"/>
</dbReference>
<dbReference type="InterPro" id="IPR029032">
    <property type="entry name" value="AhpD-like"/>
</dbReference>
<dbReference type="RefSeq" id="WP_248668439.1">
    <property type="nucleotide sequence ID" value="NZ_JALPRX010000080.1"/>
</dbReference>
<protein>
    <submittedName>
        <fullName evidence="3">4-carboxymuconolactone decarboxylase</fullName>
        <ecNumber evidence="3">4.1.1.44</ecNumber>
    </submittedName>
</protein>
<gene>
    <name evidence="3" type="primary">pcaC</name>
    <name evidence="3" type="ORF">M0638_18245</name>
</gene>
<keyword evidence="3" id="KW-0456">Lyase</keyword>
<reference evidence="3" key="1">
    <citation type="submission" date="2022-04" db="EMBL/GenBank/DDBJ databases">
        <title>Roseomonas acroporae sp. nov., isolated from coral Acropora digitifera.</title>
        <authorList>
            <person name="Sun H."/>
        </authorList>
    </citation>
    <scope>NUCLEOTIDE SEQUENCE</scope>
    <source>
        <strain evidence="3">NAR14</strain>
    </source>
</reference>
<name>A0A9X1YAU1_9PROT</name>
<dbReference type="SUPFAM" id="SSF53474">
    <property type="entry name" value="alpha/beta-Hydrolases"/>
    <property type="match status" value="1"/>
</dbReference>
<dbReference type="PANTHER" id="PTHR33570:SF2">
    <property type="entry name" value="CARBOXYMUCONOLACTONE DECARBOXYLASE-LIKE DOMAIN-CONTAINING PROTEIN"/>
    <property type="match status" value="1"/>
</dbReference>